<evidence type="ECO:0000313" key="4">
    <source>
        <dbReference type="EMBL" id="RRD48731.1"/>
    </source>
</evidence>
<reference evidence="4 5" key="1">
    <citation type="submission" date="2018-11" db="EMBL/GenBank/DDBJ databases">
        <title>Genomes From Bacteria Associated with the Canine Oral Cavity: a Test Case for Automated Genome-Based Taxonomic Assignment.</title>
        <authorList>
            <person name="Coil D.A."/>
            <person name="Jospin G."/>
            <person name="Darling A.E."/>
            <person name="Wallis C."/>
            <person name="Davis I.J."/>
            <person name="Harris S."/>
            <person name="Eisen J.A."/>
            <person name="Holcombe L.J."/>
            <person name="O'Flynn C."/>
        </authorList>
    </citation>
    <scope>NUCLEOTIDE SEQUENCE [LARGE SCALE GENOMIC DNA]</scope>
    <source>
        <strain evidence="4 5">OH2822_COT-296</strain>
    </source>
</reference>
<dbReference type="PANTHER" id="PTHR42776">
    <property type="entry name" value="SERINE PEPTIDASE S9 FAMILY MEMBER"/>
    <property type="match status" value="1"/>
</dbReference>
<dbReference type="InterPro" id="IPR011042">
    <property type="entry name" value="6-blade_b-propeller_TolB-like"/>
</dbReference>
<dbReference type="PANTHER" id="PTHR42776:SF27">
    <property type="entry name" value="DIPEPTIDYL PEPTIDASE FAMILY MEMBER 6"/>
    <property type="match status" value="1"/>
</dbReference>
<dbReference type="SUPFAM" id="SSF82171">
    <property type="entry name" value="DPP6 N-terminal domain-like"/>
    <property type="match status" value="1"/>
</dbReference>
<dbReference type="InterPro" id="IPR011659">
    <property type="entry name" value="WD40"/>
</dbReference>
<comment type="caution">
    <text evidence="4">The sequence shown here is derived from an EMBL/GenBank/DDBJ whole genome shotgun (WGS) entry which is preliminary data.</text>
</comment>
<feature type="domain" description="Peptidase S9 prolyl oligopeptidase catalytic" evidence="3">
    <location>
        <begin position="435"/>
        <end position="640"/>
    </location>
</feature>
<keyword evidence="2" id="KW-0720">Serine protease</keyword>
<dbReference type="GO" id="GO:0006508">
    <property type="term" value="P:proteolysis"/>
    <property type="evidence" value="ECO:0007669"/>
    <property type="project" value="InterPro"/>
</dbReference>
<dbReference type="SUPFAM" id="SSF53474">
    <property type="entry name" value="alpha/beta-Hydrolases"/>
    <property type="match status" value="1"/>
</dbReference>
<accession>A0A3P1WR49</accession>
<dbReference type="Gene3D" id="2.120.10.30">
    <property type="entry name" value="TolB, C-terminal domain"/>
    <property type="match status" value="1"/>
</dbReference>
<evidence type="ECO:0000256" key="1">
    <source>
        <dbReference type="ARBA" id="ARBA00022801"/>
    </source>
</evidence>
<dbReference type="InterPro" id="IPR029058">
    <property type="entry name" value="AB_hydrolase_fold"/>
</dbReference>
<protein>
    <submittedName>
        <fullName evidence="4">S9 family peptidase</fullName>
    </submittedName>
</protein>
<keyword evidence="1" id="KW-0378">Hydrolase</keyword>
<dbReference type="Proteomes" id="UP000280935">
    <property type="component" value="Unassembled WGS sequence"/>
</dbReference>
<evidence type="ECO:0000313" key="5">
    <source>
        <dbReference type="Proteomes" id="UP000280935"/>
    </source>
</evidence>
<proteinExistence type="predicted"/>
<dbReference type="OrthoDB" id="3325701at2"/>
<gene>
    <name evidence="4" type="ORF">EII35_11485</name>
</gene>
<dbReference type="RefSeq" id="WP_125228611.1">
    <property type="nucleotide sequence ID" value="NZ_RQYT01000031.1"/>
</dbReference>
<sequence>MRPDQLDAMPILSRPTLHPSGDHAVVAVSHASFRVDDQVGQLWRVPLDGGRCRRITRGYHDTSPRFSPDGRLLAFLRRHPGTPAQLFVAPAAGGEPVQVTDQPLGVSSFSFSDDSSRVVFIARVPEQGRYGTVEDIDAAHESPRAFSQFQTRHNGLGWFRDRPAQVFTVTLPDPEDEPHLTPSGQGEVHGIEEGSEFPEAIRMTQDDLDWATPILDADGAVIAAANRRGDHTLASDLWRLRQGHEPVCLTPELTTDTHSPCRSGDRLYFAAGDLGDGIDFVGHHPTVWLADEPSRQLEDLTVVGPFAAMSEGRIVVPTAHRGTQRAVIVSPDATHTIEDDTWDVEAVAAAGDVVVATVTSATSTGELAVLREGRWEVLTDFGAALGGAARPRELHATAPDGYPVHGWLLTPAGPGPHPVLLMIHGGPYSAYRRTFFDEAQVAVAAGYAVVMCNPRGSWGYGTDHGRAIKGDMGNLDAKDVLAFLDHCLTVEASLDADRVGIMGGSYGGFLTAWIIAHEHRFRAAIVERAFLDTWSFIGSSDIGWFFPQQYTSPDHAEADRQSPMNLAHRVRTPTLVIHSEQDLRCPIHQGLQYHALLKQAGVETEMLVFPGENHELTRSGTPWHRRQRFEAVMAFWAKHLPVRQP</sequence>
<name>A0A3P1WR49_9ACTN</name>
<keyword evidence="2" id="KW-0645">Protease</keyword>
<organism evidence="4 5">
    <name type="scientific">Arachnia propionica</name>
    <dbReference type="NCBI Taxonomy" id="1750"/>
    <lineage>
        <taxon>Bacteria</taxon>
        <taxon>Bacillati</taxon>
        <taxon>Actinomycetota</taxon>
        <taxon>Actinomycetes</taxon>
        <taxon>Propionibacteriales</taxon>
        <taxon>Propionibacteriaceae</taxon>
        <taxon>Arachnia</taxon>
    </lineage>
</organism>
<evidence type="ECO:0000259" key="3">
    <source>
        <dbReference type="Pfam" id="PF00326"/>
    </source>
</evidence>
<evidence type="ECO:0000256" key="2">
    <source>
        <dbReference type="ARBA" id="ARBA00022825"/>
    </source>
</evidence>
<dbReference type="Gene3D" id="3.40.50.1820">
    <property type="entry name" value="alpha/beta hydrolase"/>
    <property type="match status" value="1"/>
</dbReference>
<dbReference type="Pfam" id="PF00326">
    <property type="entry name" value="Peptidase_S9"/>
    <property type="match status" value="1"/>
</dbReference>
<dbReference type="InterPro" id="IPR001375">
    <property type="entry name" value="Peptidase_S9_cat"/>
</dbReference>
<dbReference type="Pfam" id="PF07676">
    <property type="entry name" value="PD40"/>
    <property type="match status" value="1"/>
</dbReference>
<dbReference type="GO" id="GO:0004252">
    <property type="term" value="F:serine-type endopeptidase activity"/>
    <property type="evidence" value="ECO:0007669"/>
    <property type="project" value="TreeGrafter"/>
</dbReference>
<dbReference type="EMBL" id="RQYT01000031">
    <property type="protein sequence ID" value="RRD48731.1"/>
    <property type="molecule type" value="Genomic_DNA"/>
</dbReference>
<dbReference type="AlphaFoldDB" id="A0A3P1WR49"/>